<proteinExistence type="predicted"/>
<dbReference type="InParanoid" id="A0A140L3N3"/>
<keyword evidence="1" id="KW-0812">Transmembrane</keyword>
<feature type="transmembrane region" description="Helical" evidence="1">
    <location>
        <begin position="46"/>
        <end position="64"/>
    </location>
</feature>
<keyword evidence="3" id="KW-1185">Reference proteome</keyword>
<feature type="transmembrane region" description="Helical" evidence="1">
    <location>
        <begin position="9"/>
        <end position="26"/>
    </location>
</feature>
<feature type="transmembrane region" description="Helical" evidence="1">
    <location>
        <begin position="71"/>
        <end position="88"/>
    </location>
</feature>
<gene>
    <name evidence="2" type="ORF">AN618_20290</name>
</gene>
<name>A0A140L3N3_9FIRM</name>
<evidence type="ECO:0000313" key="3">
    <source>
        <dbReference type="Proteomes" id="UP000070427"/>
    </source>
</evidence>
<dbReference type="RefSeq" id="WP_066354596.1">
    <property type="nucleotide sequence ID" value="NZ_LOED01000032.1"/>
</dbReference>
<protein>
    <submittedName>
        <fullName evidence="2">Uncharacterized protein</fullName>
    </submittedName>
</protein>
<dbReference type="OrthoDB" id="1680253at2"/>
<dbReference type="STRING" id="520764.AN618_20290"/>
<dbReference type="Proteomes" id="UP000070427">
    <property type="component" value="Unassembled WGS sequence"/>
</dbReference>
<feature type="transmembrane region" description="Helical" evidence="1">
    <location>
        <begin position="174"/>
        <end position="191"/>
    </location>
</feature>
<feature type="transmembrane region" description="Helical" evidence="1">
    <location>
        <begin position="145"/>
        <end position="168"/>
    </location>
</feature>
<keyword evidence="1" id="KW-0472">Membrane</keyword>
<keyword evidence="1" id="KW-1133">Transmembrane helix</keyword>
<dbReference type="AlphaFoldDB" id="A0A140L3N3"/>
<dbReference type="EMBL" id="LOED01000032">
    <property type="protein sequence ID" value="KXG75158.1"/>
    <property type="molecule type" value="Genomic_DNA"/>
</dbReference>
<accession>A0A140L3N3</accession>
<feature type="transmembrane region" description="Helical" evidence="1">
    <location>
        <begin position="100"/>
        <end position="124"/>
    </location>
</feature>
<reference evidence="2 3" key="1">
    <citation type="submission" date="2015-12" db="EMBL/GenBank/DDBJ databases">
        <title>Draft genome sequnece of Fervidicola ferrireducens strain Y170.</title>
        <authorList>
            <person name="Patel B.K."/>
        </authorList>
    </citation>
    <scope>NUCLEOTIDE SEQUENCE [LARGE SCALE GENOMIC DNA]</scope>
    <source>
        <strain evidence="2 3">Y170</strain>
    </source>
</reference>
<evidence type="ECO:0000313" key="2">
    <source>
        <dbReference type="EMBL" id="KXG75158.1"/>
    </source>
</evidence>
<comment type="caution">
    <text evidence="2">The sequence shown here is derived from an EMBL/GenBank/DDBJ whole genome shotgun (WGS) entry which is preliminary data.</text>
</comment>
<sequence length="197" mass="22111">MWHITSSPLVRKLFAVFLTGFVIKLMDDFIDLEYDTVLERQNFSNVLGAGILPYAIFIFSLACFLEPRTSISLFFSSYIVGMTADYGTKMPSGLYGYQESLITLILGILLLGPSEMLSSLFIMWSIQLWDDLCDYRKEIACGKNYVKMLGKVECLVFSIICFLSALYLDTVKTIAVSISAISIVYIIYLLSNSEGVS</sequence>
<organism evidence="2 3">
    <name type="scientific">Fervidicola ferrireducens</name>
    <dbReference type="NCBI Taxonomy" id="520764"/>
    <lineage>
        <taxon>Bacteria</taxon>
        <taxon>Bacillati</taxon>
        <taxon>Bacillota</taxon>
        <taxon>Clostridia</taxon>
        <taxon>Thermosediminibacterales</taxon>
        <taxon>Thermosediminibacteraceae</taxon>
        <taxon>Fervidicola</taxon>
    </lineage>
</organism>
<evidence type="ECO:0000256" key="1">
    <source>
        <dbReference type="SAM" id="Phobius"/>
    </source>
</evidence>